<dbReference type="Pfam" id="PF09694">
    <property type="entry name" value="Gcw_chp"/>
    <property type="match status" value="1"/>
</dbReference>
<evidence type="ECO:0008006" key="4">
    <source>
        <dbReference type="Google" id="ProtNLM"/>
    </source>
</evidence>
<feature type="chain" id="PRO_5047132279" description="Outer membrane beta-barrel porin/alpha-amylase" evidence="1">
    <location>
        <begin position="29"/>
        <end position="252"/>
    </location>
</feature>
<evidence type="ECO:0000256" key="1">
    <source>
        <dbReference type="SAM" id="SignalP"/>
    </source>
</evidence>
<keyword evidence="1" id="KW-0732">Signal</keyword>
<name>A0ABS2JLE5_9GAMM</name>
<organism evidence="2 3">
    <name type="scientific">Dyella kyungheensis</name>
    <dbReference type="NCBI Taxonomy" id="1242174"/>
    <lineage>
        <taxon>Bacteria</taxon>
        <taxon>Pseudomonadati</taxon>
        <taxon>Pseudomonadota</taxon>
        <taxon>Gammaproteobacteria</taxon>
        <taxon>Lysobacterales</taxon>
        <taxon>Rhodanobacteraceae</taxon>
        <taxon>Dyella</taxon>
    </lineage>
</organism>
<dbReference type="InterPro" id="IPR010239">
    <property type="entry name" value="CHP02001"/>
</dbReference>
<reference evidence="2 3" key="1">
    <citation type="submission" date="2020-10" db="EMBL/GenBank/DDBJ databases">
        <title>Phylogeny of dyella-like bacteria.</title>
        <authorList>
            <person name="Fu J."/>
        </authorList>
    </citation>
    <scope>NUCLEOTIDE SEQUENCE [LARGE SCALE GENOMIC DNA]</scope>
    <source>
        <strain evidence="2 3">THG-B117</strain>
    </source>
</reference>
<proteinExistence type="predicted"/>
<evidence type="ECO:0000313" key="2">
    <source>
        <dbReference type="EMBL" id="MBM7119864.1"/>
    </source>
</evidence>
<dbReference type="Proteomes" id="UP001430065">
    <property type="component" value="Unassembled WGS sequence"/>
</dbReference>
<accession>A0ABS2JLE5</accession>
<sequence>MAFTRQLRRRIALVVIAAGAGLPWAAQAQSSTVNGTVALSSQLVDRGLAITQDTAVLQGAVSIALPSGWSFGASASAELRDVSPPAEAFVQASRYWRIAPDWQFQAGLVYYDYPGRGGGAFNRTEGSVNWIYRDVLTLGVSAIYPTGSSSNRLRGAADVAFHWPLPWNLSFSAGAGYAQTQVPYYRSYANGQGGSYGYHGGDRVNSYGYGHLGLIWAHGPWHVELDRMIVDHAMRAENLAASPWVATISFDF</sequence>
<protein>
    <recommendedName>
        <fullName evidence="4">Outer membrane beta-barrel porin/alpha-amylase</fullName>
    </recommendedName>
</protein>
<gene>
    <name evidence="2" type="ORF">ISP20_01715</name>
</gene>
<dbReference type="EMBL" id="JADIKC010000001">
    <property type="protein sequence ID" value="MBM7119864.1"/>
    <property type="molecule type" value="Genomic_DNA"/>
</dbReference>
<feature type="signal peptide" evidence="1">
    <location>
        <begin position="1"/>
        <end position="28"/>
    </location>
</feature>
<dbReference type="NCBIfam" id="TIGR02001">
    <property type="entry name" value="gcw_chp"/>
    <property type="match status" value="1"/>
</dbReference>
<comment type="caution">
    <text evidence="2">The sequence shown here is derived from an EMBL/GenBank/DDBJ whole genome shotgun (WGS) entry which is preliminary data.</text>
</comment>
<evidence type="ECO:0000313" key="3">
    <source>
        <dbReference type="Proteomes" id="UP001430065"/>
    </source>
</evidence>
<dbReference type="RefSeq" id="WP_204634326.1">
    <property type="nucleotide sequence ID" value="NZ_JADIKC010000001.1"/>
</dbReference>
<keyword evidence="3" id="KW-1185">Reference proteome</keyword>